<keyword evidence="2" id="KW-0812">Transmembrane</keyword>
<dbReference type="Proteomes" id="UP000504637">
    <property type="component" value="Unplaced"/>
</dbReference>
<dbReference type="GeneID" id="54361337"/>
<dbReference type="GO" id="GO:0009100">
    <property type="term" value="P:glycoprotein metabolic process"/>
    <property type="evidence" value="ECO:0007669"/>
    <property type="project" value="UniProtKB-ARBA"/>
</dbReference>
<protein>
    <submittedName>
        <fullName evidence="8">Mannosylphosphorylation protein</fullName>
    </submittedName>
</protein>
<gene>
    <name evidence="8" type="ORF">K489DRAFT_374535</name>
</gene>
<accession>A0A6J3LQT4</accession>
<organism evidence="8">
    <name type="scientific">Dissoconium aciculare CBS 342.82</name>
    <dbReference type="NCBI Taxonomy" id="1314786"/>
    <lineage>
        <taxon>Eukaryota</taxon>
        <taxon>Fungi</taxon>
        <taxon>Dikarya</taxon>
        <taxon>Ascomycota</taxon>
        <taxon>Pezizomycotina</taxon>
        <taxon>Dothideomycetes</taxon>
        <taxon>Dothideomycetidae</taxon>
        <taxon>Mycosphaerellales</taxon>
        <taxon>Dissoconiaceae</taxon>
        <taxon>Dissoconium</taxon>
    </lineage>
</organism>
<feature type="chain" id="PRO_5026755833" evidence="5">
    <location>
        <begin position="21"/>
        <end position="285"/>
    </location>
</feature>
<keyword evidence="5" id="KW-0732">Signal</keyword>
<dbReference type="OrthoDB" id="444255at2759"/>
<evidence type="ECO:0000259" key="6">
    <source>
        <dbReference type="Pfam" id="PF04991"/>
    </source>
</evidence>
<keyword evidence="7" id="KW-1185">Reference proteome</keyword>
<dbReference type="PANTHER" id="PTHR15407:SF32">
    <property type="entry name" value="PROTEIN (MNN4), PUTATIVE (AFU_ORTHOLOGUE AFUA_1G03790)-RELATED"/>
    <property type="match status" value="1"/>
</dbReference>
<keyword evidence="3" id="KW-1133">Transmembrane helix</keyword>
<evidence type="ECO:0000256" key="4">
    <source>
        <dbReference type="ARBA" id="ARBA00023136"/>
    </source>
</evidence>
<feature type="domain" description="LicD/FKTN/FKRP nucleotidyltransferase" evidence="6">
    <location>
        <begin position="203"/>
        <end position="242"/>
    </location>
</feature>
<name>A0A6J3LQT4_9PEZI</name>
<sequence>MRLHLGYCLIGLLSLPFTDADADFDSVKTHLTKSHADIDSKKPNKYFHEATFSRHYDGRFGEKELPYNERRDRLSYLIQAYLRTMNDIGIETFLMHGSLLGWWWNSKVMPWDNDVDVMVSERSIRHLANYYNMTIHRTHLPNLWAPRQYLLEINPHYLNASVDSDNGIDARWIDTDVGLYIDITTLRVNHTAQSLGSDGAMMAKDGHSYNYDDIFPLRTTKFEGMPARIPYAYADLLMEEYGEEALSRVEIEDHKYDLTREEWIPNVNAKAKERMRQKVLDAQGG</sequence>
<reference evidence="8" key="3">
    <citation type="submission" date="2025-08" db="UniProtKB">
        <authorList>
            <consortium name="RefSeq"/>
        </authorList>
    </citation>
    <scope>IDENTIFICATION</scope>
    <source>
        <strain evidence="8">CBS 342.82</strain>
    </source>
</reference>
<dbReference type="PANTHER" id="PTHR15407">
    <property type="entry name" value="FUKUTIN-RELATED"/>
    <property type="match status" value="1"/>
</dbReference>
<dbReference type="InterPro" id="IPR009644">
    <property type="entry name" value="FKTN/MNN4/W02B3.4-1"/>
</dbReference>
<evidence type="ECO:0000256" key="1">
    <source>
        <dbReference type="ARBA" id="ARBA00004167"/>
    </source>
</evidence>
<dbReference type="RefSeq" id="XP_033455236.1">
    <property type="nucleotide sequence ID" value="XM_033603537.1"/>
</dbReference>
<dbReference type="GO" id="GO:0016020">
    <property type="term" value="C:membrane"/>
    <property type="evidence" value="ECO:0007669"/>
    <property type="project" value="UniProtKB-SubCell"/>
</dbReference>
<feature type="signal peptide" evidence="5">
    <location>
        <begin position="1"/>
        <end position="20"/>
    </location>
</feature>
<evidence type="ECO:0000313" key="8">
    <source>
        <dbReference type="RefSeq" id="XP_033455236.1"/>
    </source>
</evidence>
<evidence type="ECO:0000256" key="3">
    <source>
        <dbReference type="ARBA" id="ARBA00022989"/>
    </source>
</evidence>
<evidence type="ECO:0000313" key="7">
    <source>
        <dbReference type="Proteomes" id="UP000504637"/>
    </source>
</evidence>
<dbReference type="InterPro" id="IPR007074">
    <property type="entry name" value="LicD/FKTN/FKRP_NTP_transf"/>
</dbReference>
<proteinExistence type="predicted"/>
<comment type="subcellular location">
    <subcellularLocation>
        <location evidence="1">Membrane</location>
        <topology evidence="1">Single-pass membrane protein</topology>
    </subcellularLocation>
</comment>
<keyword evidence="4" id="KW-0472">Membrane</keyword>
<dbReference type="Pfam" id="PF04991">
    <property type="entry name" value="LicD"/>
    <property type="match status" value="2"/>
</dbReference>
<dbReference type="AlphaFoldDB" id="A0A6J3LQT4"/>
<evidence type="ECO:0000256" key="5">
    <source>
        <dbReference type="SAM" id="SignalP"/>
    </source>
</evidence>
<reference evidence="8" key="2">
    <citation type="submission" date="2020-04" db="EMBL/GenBank/DDBJ databases">
        <authorList>
            <consortium name="NCBI Genome Project"/>
        </authorList>
    </citation>
    <scope>NUCLEOTIDE SEQUENCE</scope>
    <source>
        <strain evidence="8">CBS 342.82</strain>
    </source>
</reference>
<feature type="domain" description="LicD/FKTN/FKRP nucleotidyltransferase" evidence="6">
    <location>
        <begin position="88"/>
        <end position="187"/>
    </location>
</feature>
<reference evidence="8" key="1">
    <citation type="submission" date="2020-01" db="EMBL/GenBank/DDBJ databases">
        <authorList>
            <consortium name="DOE Joint Genome Institute"/>
            <person name="Haridas S."/>
            <person name="Albert R."/>
            <person name="Binder M."/>
            <person name="Bloem J."/>
            <person name="Labutti K."/>
            <person name="Salamov A."/>
            <person name="Andreopoulos B."/>
            <person name="Baker S.E."/>
            <person name="Barry K."/>
            <person name="Bills G."/>
            <person name="Bluhm B.H."/>
            <person name="Cannon C."/>
            <person name="Castanera R."/>
            <person name="Culley D.E."/>
            <person name="Daum C."/>
            <person name="Ezra D."/>
            <person name="Gonzalez J.B."/>
            <person name="Henrissat B."/>
            <person name="Kuo A."/>
            <person name="Liang C."/>
            <person name="Lipzen A."/>
            <person name="Lutzoni F."/>
            <person name="Magnuson J."/>
            <person name="Mondo S."/>
            <person name="Nolan M."/>
            <person name="Ohm R."/>
            <person name="Pangilinan J."/>
            <person name="Park H.-J."/>
            <person name="Ramirez L."/>
            <person name="Alfaro M."/>
            <person name="Sun H."/>
            <person name="Tritt A."/>
            <person name="Yoshinaga Y."/>
            <person name="Zwiers L.-H."/>
            <person name="Turgeon B.G."/>
            <person name="Goodwin S.B."/>
            <person name="Spatafora J.W."/>
            <person name="Crous P.W."/>
            <person name="Grigoriev I.V."/>
        </authorList>
    </citation>
    <scope>NUCLEOTIDE SEQUENCE</scope>
    <source>
        <strain evidence="8">CBS 342.82</strain>
    </source>
</reference>
<evidence type="ECO:0000256" key="2">
    <source>
        <dbReference type="ARBA" id="ARBA00022692"/>
    </source>
</evidence>